<keyword evidence="1" id="KW-1133">Transmembrane helix</keyword>
<organism evidence="2 3">
    <name type="scientific">Novipirellula herctigrandis</name>
    <dbReference type="NCBI Taxonomy" id="2527986"/>
    <lineage>
        <taxon>Bacteria</taxon>
        <taxon>Pseudomonadati</taxon>
        <taxon>Planctomycetota</taxon>
        <taxon>Planctomycetia</taxon>
        <taxon>Pirellulales</taxon>
        <taxon>Pirellulaceae</taxon>
        <taxon>Novipirellula</taxon>
    </lineage>
</organism>
<dbReference type="Proteomes" id="UP000315010">
    <property type="component" value="Unassembled WGS sequence"/>
</dbReference>
<gene>
    <name evidence="2" type="ORF">CA13_37520</name>
</gene>
<name>A0A5C5Z515_9BACT</name>
<feature type="transmembrane region" description="Helical" evidence="1">
    <location>
        <begin position="75"/>
        <end position="96"/>
    </location>
</feature>
<keyword evidence="1" id="KW-0812">Transmembrane</keyword>
<dbReference type="OrthoDB" id="272937at2"/>
<sequence length="124" mass="13715">MTTLNWYFGWALIASAFGTGAIIGLFFHREDFFGGYGSFRRRLLRLGHIAQAALGMMNVLFSVSTPTTGLLETQIASWAFIIGGIAMPTVCFLTAWKKPFRHLFFIPVVALFIGVIQTLQNGPP</sequence>
<comment type="caution">
    <text evidence="2">The sequence shown here is derived from an EMBL/GenBank/DDBJ whole genome shotgun (WGS) entry which is preliminary data.</text>
</comment>
<evidence type="ECO:0000256" key="1">
    <source>
        <dbReference type="SAM" id="Phobius"/>
    </source>
</evidence>
<dbReference type="EMBL" id="SJPJ01000001">
    <property type="protein sequence ID" value="TWT82290.1"/>
    <property type="molecule type" value="Genomic_DNA"/>
</dbReference>
<protein>
    <submittedName>
        <fullName evidence="2">Uncharacterized protein</fullName>
    </submittedName>
</protein>
<reference evidence="2 3" key="1">
    <citation type="submission" date="2019-02" db="EMBL/GenBank/DDBJ databases">
        <title>Deep-cultivation of Planctomycetes and their phenomic and genomic characterization uncovers novel biology.</title>
        <authorList>
            <person name="Wiegand S."/>
            <person name="Jogler M."/>
            <person name="Boedeker C."/>
            <person name="Pinto D."/>
            <person name="Vollmers J."/>
            <person name="Rivas-Marin E."/>
            <person name="Kohn T."/>
            <person name="Peeters S.H."/>
            <person name="Heuer A."/>
            <person name="Rast P."/>
            <person name="Oberbeckmann S."/>
            <person name="Bunk B."/>
            <person name="Jeske O."/>
            <person name="Meyerdierks A."/>
            <person name="Storesund J.E."/>
            <person name="Kallscheuer N."/>
            <person name="Luecker S."/>
            <person name="Lage O.M."/>
            <person name="Pohl T."/>
            <person name="Merkel B.J."/>
            <person name="Hornburger P."/>
            <person name="Mueller R.-W."/>
            <person name="Bruemmer F."/>
            <person name="Labrenz M."/>
            <person name="Spormann A.M."/>
            <person name="Op Den Camp H."/>
            <person name="Overmann J."/>
            <person name="Amann R."/>
            <person name="Jetten M.S.M."/>
            <person name="Mascher T."/>
            <person name="Medema M.H."/>
            <person name="Devos D.P."/>
            <person name="Kaster A.-K."/>
            <person name="Ovreas L."/>
            <person name="Rohde M."/>
            <person name="Galperin M.Y."/>
            <person name="Jogler C."/>
        </authorList>
    </citation>
    <scope>NUCLEOTIDE SEQUENCE [LARGE SCALE GENOMIC DNA]</scope>
    <source>
        <strain evidence="2 3">CA13</strain>
    </source>
</reference>
<dbReference type="AlphaFoldDB" id="A0A5C5Z515"/>
<keyword evidence="1" id="KW-0472">Membrane</keyword>
<dbReference type="RefSeq" id="WP_146398701.1">
    <property type="nucleotide sequence ID" value="NZ_SJPJ01000001.1"/>
</dbReference>
<accession>A0A5C5Z515</accession>
<feature type="transmembrane region" description="Helical" evidence="1">
    <location>
        <begin position="103"/>
        <end position="120"/>
    </location>
</feature>
<evidence type="ECO:0000313" key="2">
    <source>
        <dbReference type="EMBL" id="TWT82290.1"/>
    </source>
</evidence>
<proteinExistence type="predicted"/>
<evidence type="ECO:0000313" key="3">
    <source>
        <dbReference type="Proteomes" id="UP000315010"/>
    </source>
</evidence>
<feature type="transmembrane region" description="Helical" evidence="1">
    <location>
        <begin position="6"/>
        <end position="27"/>
    </location>
</feature>
<keyword evidence="3" id="KW-1185">Reference proteome</keyword>